<evidence type="ECO:0000259" key="1">
    <source>
        <dbReference type="Pfam" id="PF12850"/>
    </source>
</evidence>
<dbReference type="InterPro" id="IPR029052">
    <property type="entry name" value="Metallo-depent_PP-like"/>
</dbReference>
<dbReference type="SUPFAM" id="SSF56300">
    <property type="entry name" value="Metallo-dependent phosphatases"/>
    <property type="match status" value="1"/>
</dbReference>
<keyword evidence="3" id="KW-1185">Reference proteome</keyword>
<keyword evidence="2" id="KW-0378">Hydrolase</keyword>
<dbReference type="KEGG" id="vg:54985027"/>
<sequence length="189" mass="22003">MSFKIQKHLAEGLNYFITSDLHFYHKNILRWAEKTRPWGAVEEMNEALISHWNSLVGQRDVVFHLGDFSFGNMEQTKAIISRLNGTIIWIEGNHDKVLDQLKLDNRHKILEVYFNKIKLVMCHFPMREWNQKARGAVHFYGHCHGSLPGLGRSMDVGFDSLGKIVPLEVVVNRMLKVTDLEIEDHHKKD</sequence>
<proteinExistence type="predicted"/>
<dbReference type="RefSeq" id="YP_009794752.1">
    <property type="nucleotide sequence ID" value="NC_047882.1"/>
</dbReference>
<dbReference type="Proteomes" id="UP000241680">
    <property type="component" value="Segment"/>
</dbReference>
<evidence type="ECO:0000313" key="3">
    <source>
        <dbReference type="Proteomes" id="UP000241680"/>
    </source>
</evidence>
<dbReference type="EMBL" id="KY883655">
    <property type="protein sequence ID" value="ASV43587.1"/>
    <property type="molecule type" value="Genomic_DNA"/>
</dbReference>
<evidence type="ECO:0000313" key="2">
    <source>
        <dbReference type="EMBL" id="ASV43587.1"/>
    </source>
</evidence>
<accession>A0A2D0Z3E0</accession>
<organism evidence="2 3">
    <name type="scientific">Vibrio phage JSF12</name>
    <dbReference type="NCBI Taxonomy" id="1983595"/>
    <lineage>
        <taxon>Viruses</taxon>
        <taxon>Duplodnaviria</taxon>
        <taxon>Heunggongvirae</taxon>
        <taxon>Uroviricota</taxon>
        <taxon>Caudoviricetes</taxon>
        <taxon>Demerecviridae</taxon>
        <taxon>Ermolyevavirinae</taxon>
        <taxon>Jesfedecavirus</taxon>
        <taxon>Jesfedecavirus JSF12</taxon>
    </lineage>
</organism>
<reference evidence="2 3" key="1">
    <citation type="journal article" date="2017" name="Sci. Rep.">
        <title>Analysis of the CRISPR-Cas system in bacteriophages active on epidemic strains of Vibrio cholerae in Bangladesh.</title>
        <authorList>
            <person name="Naser I.B."/>
            <person name="Hoque M.M."/>
            <person name="Nahid M.A."/>
            <person name="Tareq T.M."/>
            <person name="Rocky M.K."/>
            <person name="Faruque S.M."/>
        </authorList>
    </citation>
    <scope>NUCLEOTIDE SEQUENCE [LARGE SCALE GENOMIC DNA]</scope>
</reference>
<dbReference type="Pfam" id="PF12850">
    <property type="entry name" value="Metallophos_2"/>
    <property type="match status" value="1"/>
</dbReference>
<name>A0A2D0Z3E0_9CAUD</name>
<dbReference type="GO" id="GO:0016787">
    <property type="term" value="F:hydrolase activity"/>
    <property type="evidence" value="ECO:0007669"/>
    <property type="project" value="UniProtKB-KW"/>
</dbReference>
<dbReference type="Gene3D" id="3.60.21.10">
    <property type="match status" value="1"/>
</dbReference>
<dbReference type="GeneID" id="54985027"/>
<dbReference type="InterPro" id="IPR024654">
    <property type="entry name" value="Calcineurin-like_PHP_lpxH"/>
</dbReference>
<protein>
    <submittedName>
        <fullName evidence="2">Phosphohydrolase</fullName>
    </submittedName>
</protein>
<feature type="domain" description="Calcineurin-like phosphoesterase" evidence="1">
    <location>
        <begin position="17"/>
        <end position="144"/>
    </location>
</feature>